<proteinExistence type="predicted"/>
<evidence type="ECO:0000313" key="8">
    <source>
        <dbReference type="Proteomes" id="UP001178507"/>
    </source>
</evidence>
<name>A0AA36MYE1_9DINO</name>
<feature type="compositionally biased region" description="Basic and acidic residues" evidence="5">
    <location>
        <begin position="352"/>
        <end position="368"/>
    </location>
</feature>
<evidence type="ECO:0000256" key="4">
    <source>
        <dbReference type="SAM" id="Coils"/>
    </source>
</evidence>
<dbReference type="Pfam" id="PF02187">
    <property type="entry name" value="GAS2"/>
    <property type="match status" value="1"/>
</dbReference>
<dbReference type="AlphaFoldDB" id="A0AA36MYE1"/>
<evidence type="ECO:0000259" key="6">
    <source>
        <dbReference type="PROSITE" id="PS51460"/>
    </source>
</evidence>
<dbReference type="SMART" id="SM00243">
    <property type="entry name" value="GAS2"/>
    <property type="match status" value="1"/>
</dbReference>
<gene>
    <name evidence="7" type="ORF">EVOR1521_LOCUS14036</name>
</gene>
<dbReference type="InterPro" id="IPR036534">
    <property type="entry name" value="GAR_dom_sf"/>
</dbReference>
<evidence type="ECO:0000256" key="1">
    <source>
        <dbReference type="ARBA" id="ARBA00004245"/>
    </source>
</evidence>
<protein>
    <recommendedName>
        <fullName evidence="6">GAR domain-containing protein</fullName>
    </recommendedName>
</protein>
<dbReference type="GO" id="GO:0005856">
    <property type="term" value="C:cytoskeleton"/>
    <property type="evidence" value="ECO:0007669"/>
    <property type="project" value="UniProtKB-SubCell"/>
</dbReference>
<dbReference type="EMBL" id="CAUJNA010001635">
    <property type="protein sequence ID" value="CAJ1388095.1"/>
    <property type="molecule type" value="Genomic_DNA"/>
</dbReference>
<dbReference type="GO" id="GO:0008017">
    <property type="term" value="F:microtubule binding"/>
    <property type="evidence" value="ECO:0007669"/>
    <property type="project" value="InterPro"/>
</dbReference>
<keyword evidence="3" id="KW-0206">Cytoskeleton</keyword>
<evidence type="ECO:0000256" key="3">
    <source>
        <dbReference type="ARBA" id="ARBA00023212"/>
    </source>
</evidence>
<dbReference type="Proteomes" id="UP001178507">
    <property type="component" value="Unassembled WGS sequence"/>
</dbReference>
<sequence>MAGMVPYQELLQLLRHRDAELARLRELCQGKDTTVDFLKTKIVTLQNQARAAFSERGDHPAAEVQELQQRLQQSLEAQDAALRRQEELSLELQHAALEVDDLRAELKQARVEVGRLEAELQKVQLENQVQAHNGVPKESVLLAVEELERELAQDLTKTEVQISVVEGATGSTACQCEVEPLNQSPSSGAEEYVQACTSMAFSIGCGKIAQAMPEEENCVEAEPEETEEPKAEPKPAEPKVLSAPEVPVHSLDLMQARSQDSDAEPQAAEPASDEALEERSLLDSCRSVTSPEHSQAEHSQGPAELTEVHVSASGALLNLFDSSEDSAALAAKRERMARQMERRRQARAPRGQRAEEARRAAPAKREEAPWSAGARSGAQTARNPNSVRPGEIMEFPKATASSPEDEPQAVKDPEPQATPAAQEAPRPTPCQPAGPQAGPTLHARFEGLRDEMKRRRSQHSQHLHAQSRLAAPLEAGAVAEAKTSTASQPSQPSFVPAETPRSRSPEALTASASFTPGQVSPTSARARVPHIGGRSLPHLGLLAGGPSMVTSCRTTGSLSPGGRNYRDDVGWWASGSGSMSVTATPRVCGFTWREDAPVVLSSSVAVPGDLDRSRRHLTYSRSMSLSASSSASALARPAAEDHDVLHDAVQRFCAQQPLRFPLSRVSRGVYLYGNKKLLMALHNGKLMVRVGSGFKTLESCIGETRGHEQVHSMRRMSRT</sequence>
<feature type="domain" description="GAR" evidence="6">
    <location>
        <begin position="636"/>
        <end position="708"/>
    </location>
</feature>
<feature type="compositionally biased region" description="Low complexity" evidence="5">
    <location>
        <begin position="469"/>
        <end position="481"/>
    </location>
</feature>
<feature type="compositionally biased region" description="Polar residues" evidence="5">
    <location>
        <begin position="482"/>
        <end position="493"/>
    </location>
</feature>
<reference evidence="7" key="1">
    <citation type="submission" date="2023-08" db="EMBL/GenBank/DDBJ databases">
        <authorList>
            <person name="Chen Y."/>
            <person name="Shah S."/>
            <person name="Dougan E. K."/>
            <person name="Thang M."/>
            <person name="Chan C."/>
        </authorList>
    </citation>
    <scope>NUCLEOTIDE SEQUENCE</scope>
</reference>
<feature type="compositionally biased region" description="Acidic residues" evidence="5">
    <location>
        <begin position="216"/>
        <end position="227"/>
    </location>
</feature>
<feature type="compositionally biased region" description="Polar residues" evidence="5">
    <location>
        <begin position="510"/>
        <end position="523"/>
    </location>
</feature>
<comment type="caution">
    <text evidence="7">The sequence shown here is derived from an EMBL/GenBank/DDBJ whole genome shotgun (WGS) entry which is preliminary data.</text>
</comment>
<feature type="compositionally biased region" description="Low complexity" evidence="5">
    <location>
        <begin position="415"/>
        <end position="425"/>
    </location>
</feature>
<feature type="region of interest" description="Disordered" evidence="5">
    <location>
        <begin position="327"/>
        <end position="525"/>
    </location>
</feature>
<dbReference type="SUPFAM" id="SSF143575">
    <property type="entry name" value="GAS2 domain-like"/>
    <property type="match status" value="1"/>
</dbReference>
<organism evidence="7 8">
    <name type="scientific">Effrenium voratum</name>
    <dbReference type="NCBI Taxonomy" id="2562239"/>
    <lineage>
        <taxon>Eukaryota</taxon>
        <taxon>Sar</taxon>
        <taxon>Alveolata</taxon>
        <taxon>Dinophyceae</taxon>
        <taxon>Suessiales</taxon>
        <taxon>Symbiodiniaceae</taxon>
        <taxon>Effrenium</taxon>
    </lineage>
</organism>
<keyword evidence="8" id="KW-1185">Reference proteome</keyword>
<feature type="compositionally biased region" description="Basic and acidic residues" evidence="5">
    <location>
        <begin position="228"/>
        <end position="237"/>
    </location>
</feature>
<accession>A0AA36MYE1</accession>
<keyword evidence="4" id="KW-0175">Coiled coil</keyword>
<feature type="region of interest" description="Disordered" evidence="5">
    <location>
        <begin position="216"/>
        <end position="242"/>
    </location>
</feature>
<dbReference type="InterPro" id="IPR003108">
    <property type="entry name" value="GAR_dom"/>
</dbReference>
<dbReference type="PROSITE" id="PS51460">
    <property type="entry name" value="GAR"/>
    <property type="match status" value="1"/>
</dbReference>
<feature type="coiled-coil region" evidence="4">
    <location>
        <begin position="64"/>
        <end position="126"/>
    </location>
</feature>
<comment type="subcellular location">
    <subcellularLocation>
        <location evidence="1">Cytoplasm</location>
        <location evidence="1">Cytoskeleton</location>
    </subcellularLocation>
</comment>
<dbReference type="Gene3D" id="3.30.920.20">
    <property type="entry name" value="Gas2-like domain"/>
    <property type="match status" value="1"/>
</dbReference>
<feature type="compositionally biased region" description="Basic and acidic residues" evidence="5">
    <location>
        <begin position="331"/>
        <end position="343"/>
    </location>
</feature>
<feature type="compositionally biased region" description="Polar residues" evidence="5">
    <location>
        <begin position="377"/>
        <end position="386"/>
    </location>
</feature>
<keyword evidence="2" id="KW-0963">Cytoplasm</keyword>
<evidence type="ECO:0000256" key="5">
    <source>
        <dbReference type="SAM" id="MobiDB-lite"/>
    </source>
</evidence>
<evidence type="ECO:0000256" key="2">
    <source>
        <dbReference type="ARBA" id="ARBA00022490"/>
    </source>
</evidence>
<evidence type="ECO:0000313" key="7">
    <source>
        <dbReference type="EMBL" id="CAJ1388095.1"/>
    </source>
</evidence>
<feature type="region of interest" description="Disordered" evidence="5">
    <location>
        <begin position="256"/>
        <end position="307"/>
    </location>
</feature>
<feature type="compositionally biased region" description="Basic and acidic residues" evidence="5">
    <location>
        <begin position="443"/>
        <end position="453"/>
    </location>
</feature>